<protein>
    <submittedName>
        <fullName evidence="1">Uncharacterized protein</fullName>
    </submittedName>
</protein>
<dbReference type="EMBL" id="JALNTZ010000004">
    <property type="protein sequence ID" value="KAJ3653665.1"/>
    <property type="molecule type" value="Genomic_DNA"/>
</dbReference>
<accession>A0AA38ICU3</accession>
<gene>
    <name evidence="1" type="ORF">Zmor_012904</name>
</gene>
<sequence length="146" mass="16616">MSTRIRARAEAATPFGRNRKNACNCVTARCTRFAWSKKRSFRDQKADKSSIKMTGSRTLYRSLCLRCHGRSGKKSCHHAFRMPANRIQNRVIRLRDKSIIRIFLHLNEVFCAEPLMALCLDSQQRRGPGCGTQGSARGPMLFGQKL</sequence>
<evidence type="ECO:0000313" key="2">
    <source>
        <dbReference type="Proteomes" id="UP001168821"/>
    </source>
</evidence>
<proteinExistence type="predicted"/>
<organism evidence="1 2">
    <name type="scientific">Zophobas morio</name>
    <dbReference type="NCBI Taxonomy" id="2755281"/>
    <lineage>
        <taxon>Eukaryota</taxon>
        <taxon>Metazoa</taxon>
        <taxon>Ecdysozoa</taxon>
        <taxon>Arthropoda</taxon>
        <taxon>Hexapoda</taxon>
        <taxon>Insecta</taxon>
        <taxon>Pterygota</taxon>
        <taxon>Neoptera</taxon>
        <taxon>Endopterygota</taxon>
        <taxon>Coleoptera</taxon>
        <taxon>Polyphaga</taxon>
        <taxon>Cucujiformia</taxon>
        <taxon>Tenebrionidae</taxon>
        <taxon>Zophobas</taxon>
    </lineage>
</organism>
<dbReference type="AlphaFoldDB" id="A0AA38ICU3"/>
<reference evidence="1" key="1">
    <citation type="journal article" date="2023" name="G3 (Bethesda)">
        <title>Whole genome assemblies of Zophobas morio and Tenebrio molitor.</title>
        <authorList>
            <person name="Kaur S."/>
            <person name="Stinson S.A."/>
            <person name="diCenzo G.C."/>
        </authorList>
    </citation>
    <scope>NUCLEOTIDE SEQUENCE</scope>
    <source>
        <strain evidence="1">QUZm001</strain>
    </source>
</reference>
<comment type="caution">
    <text evidence="1">The sequence shown here is derived from an EMBL/GenBank/DDBJ whole genome shotgun (WGS) entry which is preliminary data.</text>
</comment>
<name>A0AA38ICU3_9CUCU</name>
<dbReference type="Proteomes" id="UP001168821">
    <property type="component" value="Unassembled WGS sequence"/>
</dbReference>
<evidence type="ECO:0000313" key="1">
    <source>
        <dbReference type="EMBL" id="KAJ3653665.1"/>
    </source>
</evidence>
<keyword evidence="2" id="KW-1185">Reference proteome</keyword>